<sequence>MDFRQHIRNIAQHRQRALEIGPSYNPILPKKDGFRVFVVDHATQQELIEKYRAFGVTDTSNIESVDFVTIDLSTLRGEEKFDLIVASHLIEHTPDLIKFINDCSALLTDAGTLALLVPDKRYCFDAFRPLSTPGAVLDSHLHRQTRHVGGLLDHYSYFVRNNGQMAWGDQQPFALEAIHSTEICRSALDQCLASDTYTDAHKWVFTPSSFRFLIQELADYQLIDMRLDQYHDTLGFEFFATLSHQSSRDSENKLALLQEIQREEVWATPLARIIREAAAELGIEASSIEVVAEELVQRARQQELSRSALTDSAAP</sequence>
<evidence type="ECO:0000313" key="2">
    <source>
        <dbReference type="Proteomes" id="UP000289784"/>
    </source>
</evidence>
<dbReference type="Gene3D" id="3.40.50.150">
    <property type="entry name" value="Vaccinia Virus protein VP39"/>
    <property type="match status" value="1"/>
</dbReference>
<protein>
    <submittedName>
        <fullName evidence="1">Class I SAM-dependent methyltransferase</fullName>
    </submittedName>
</protein>
<accession>A0A4Q1JXM2</accession>
<dbReference type="GO" id="GO:0008168">
    <property type="term" value="F:methyltransferase activity"/>
    <property type="evidence" value="ECO:0007669"/>
    <property type="project" value="UniProtKB-KW"/>
</dbReference>
<dbReference type="EMBL" id="SAWZ01000002">
    <property type="protein sequence ID" value="RXR07050.1"/>
    <property type="molecule type" value="Genomic_DNA"/>
</dbReference>
<keyword evidence="2" id="KW-1185">Reference proteome</keyword>
<reference evidence="1 2" key="1">
    <citation type="submission" date="2019-01" db="EMBL/GenBank/DDBJ databases">
        <title>Pseudoxanthomonas composti sp. nov., isolated from compost.</title>
        <authorList>
            <person name="Yang G."/>
        </authorList>
    </citation>
    <scope>NUCLEOTIDE SEQUENCE [LARGE SCALE GENOMIC DNA]</scope>
    <source>
        <strain evidence="1 2">GSS15</strain>
    </source>
</reference>
<comment type="caution">
    <text evidence="1">The sequence shown here is derived from an EMBL/GenBank/DDBJ whole genome shotgun (WGS) entry which is preliminary data.</text>
</comment>
<dbReference type="RefSeq" id="WP_129469861.1">
    <property type="nucleotide sequence ID" value="NZ_SAWZ01000002.1"/>
</dbReference>
<organism evidence="1 2">
    <name type="scientific">Pseudoxanthomonas composti</name>
    <dbReference type="NCBI Taxonomy" id="2137479"/>
    <lineage>
        <taxon>Bacteria</taxon>
        <taxon>Pseudomonadati</taxon>
        <taxon>Pseudomonadota</taxon>
        <taxon>Gammaproteobacteria</taxon>
        <taxon>Lysobacterales</taxon>
        <taxon>Lysobacteraceae</taxon>
        <taxon>Pseudoxanthomonas</taxon>
    </lineage>
</organism>
<dbReference type="SUPFAM" id="SSF53335">
    <property type="entry name" value="S-adenosyl-L-methionine-dependent methyltransferases"/>
    <property type="match status" value="1"/>
</dbReference>
<dbReference type="Proteomes" id="UP000289784">
    <property type="component" value="Unassembled WGS sequence"/>
</dbReference>
<proteinExistence type="predicted"/>
<dbReference type="Pfam" id="PF13489">
    <property type="entry name" value="Methyltransf_23"/>
    <property type="match status" value="1"/>
</dbReference>
<dbReference type="AlphaFoldDB" id="A0A4Q1JXM2"/>
<name>A0A4Q1JXM2_9GAMM</name>
<dbReference type="InterPro" id="IPR029063">
    <property type="entry name" value="SAM-dependent_MTases_sf"/>
</dbReference>
<dbReference type="GO" id="GO:0032259">
    <property type="term" value="P:methylation"/>
    <property type="evidence" value="ECO:0007669"/>
    <property type="project" value="UniProtKB-KW"/>
</dbReference>
<gene>
    <name evidence="1" type="ORF">EPA99_03725</name>
</gene>
<dbReference type="OrthoDB" id="574053at2"/>
<keyword evidence="1" id="KW-0808">Transferase</keyword>
<keyword evidence="1" id="KW-0489">Methyltransferase</keyword>
<evidence type="ECO:0000313" key="1">
    <source>
        <dbReference type="EMBL" id="RXR07050.1"/>
    </source>
</evidence>